<gene>
    <name evidence="4" type="ORF">FIA58_006375</name>
</gene>
<feature type="signal peptide" evidence="2">
    <location>
        <begin position="1"/>
        <end position="21"/>
    </location>
</feature>
<feature type="domain" description="Secretion system C-terminal sorting" evidence="3">
    <location>
        <begin position="336"/>
        <end position="400"/>
    </location>
</feature>
<feature type="chain" id="PRO_5045224377" evidence="2">
    <location>
        <begin position="22"/>
        <end position="402"/>
    </location>
</feature>
<dbReference type="InterPro" id="IPR026444">
    <property type="entry name" value="Secre_tail"/>
</dbReference>
<evidence type="ECO:0000256" key="2">
    <source>
        <dbReference type="SAM" id="SignalP"/>
    </source>
</evidence>
<dbReference type="RefSeq" id="WP_140961325.1">
    <property type="nucleotide sequence ID" value="NZ_VEVQ02000003.1"/>
</dbReference>
<organism evidence="4 5">
    <name type="scientific">Flavobacterium jejuense</name>
    <dbReference type="NCBI Taxonomy" id="1544455"/>
    <lineage>
        <taxon>Bacteria</taxon>
        <taxon>Pseudomonadati</taxon>
        <taxon>Bacteroidota</taxon>
        <taxon>Flavobacteriia</taxon>
        <taxon>Flavobacteriales</taxon>
        <taxon>Flavobacteriaceae</taxon>
        <taxon>Flavobacterium</taxon>
    </lineage>
</organism>
<sequence>MKKITFLFASIIFSVVSTISAQTITFDWDTPAPTGVDASGLSATGTIIQTKNGITTMFAGTPIVAGIADFGGFGGSTGNTILPDAIGDATSATFTFSEPVNIVSILALDANGTNVDYTFTPTGGANSIVVGSLVGGTKTVNLNWIGVTSFTVTYSDAYAAFDNLIVIASALANTTFDWDTPDPTGVDPITLVSPTGEINQTKNGITTTLIGDPDLVTLLDLFGSFGSSGNIVVPYVGFGTITGGYTFAFSEPVNIVSIVAIERTGADIDYTFTPTGGSNSVVVESLVGGTKIVNLNWSDVTSFTVNHVGALPAFDNLIVTTSSLSTTTNVLAGVDIYPNPVQDYLYLRNVKNLESTKIYNNIGQLVSETKEEKIDFSYLNSGIYFLQITTGEGIGIKKIIKK</sequence>
<proteinExistence type="predicted"/>
<dbReference type="Pfam" id="PF18962">
    <property type="entry name" value="Por_Secre_tail"/>
    <property type="match status" value="1"/>
</dbReference>
<protein>
    <submittedName>
        <fullName evidence="4">T9SS type A sorting domain-containing protein</fullName>
    </submittedName>
</protein>
<name>A0ABX0IU15_9FLAO</name>
<keyword evidence="5" id="KW-1185">Reference proteome</keyword>
<reference evidence="4 5" key="2">
    <citation type="submission" date="2019-05" db="EMBL/GenBank/DDBJ databases">
        <authorList>
            <person name="Lianzixin W."/>
        </authorList>
    </citation>
    <scope>NUCLEOTIDE SEQUENCE [LARGE SCALE GENOMIC DNA]</scope>
    <source>
        <strain evidence="4 5">EC11</strain>
    </source>
</reference>
<evidence type="ECO:0000313" key="5">
    <source>
        <dbReference type="Proteomes" id="UP000817854"/>
    </source>
</evidence>
<evidence type="ECO:0000259" key="3">
    <source>
        <dbReference type="Pfam" id="PF18962"/>
    </source>
</evidence>
<dbReference type="EMBL" id="VEVQ02000003">
    <property type="protein sequence ID" value="NHN25299.1"/>
    <property type="molecule type" value="Genomic_DNA"/>
</dbReference>
<dbReference type="NCBIfam" id="TIGR04183">
    <property type="entry name" value="Por_Secre_tail"/>
    <property type="match status" value="1"/>
</dbReference>
<keyword evidence="1 2" id="KW-0732">Signal</keyword>
<dbReference type="Proteomes" id="UP000817854">
    <property type="component" value="Unassembled WGS sequence"/>
</dbReference>
<evidence type="ECO:0000256" key="1">
    <source>
        <dbReference type="ARBA" id="ARBA00022729"/>
    </source>
</evidence>
<reference evidence="5" key="1">
    <citation type="submission" date="2019-05" db="EMBL/GenBank/DDBJ databases">
        <title>Flavobacterium profundi sp. nov., isolated from a deep-sea seamount.</title>
        <authorList>
            <person name="Zhang D.-C."/>
        </authorList>
    </citation>
    <scope>NUCLEOTIDE SEQUENCE [LARGE SCALE GENOMIC DNA]</scope>
    <source>
        <strain evidence="5">EC11</strain>
    </source>
</reference>
<evidence type="ECO:0000313" key="4">
    <source>
        <dbReference type="EMBL" id="NHN25299.1"/>
    </source>
</evidence>
<accession>A0ABX0IU15</accession>
<reference evidence="4 5" key="3">
    <citation type="submission" date="2020-02" db="EMBL/GenBank/DDBJ databases">
        <title>Flavobacterium profundi sp. nov., isolated from a deep-sea seamount.</title>
        <authorList>
            <person name="Zhang D.-C."/>
        </authorList>
    </citation>
    <scope>NUCLEOTIDE SEQUENCE [LARGE SCALE GENOMIC DNA]</scope>
    <source>
        <strain evidence="4 5">EC11</strain>
    </source>
</reference>
<comment type="caution">
    <text evidence="4">The sequence shown here is derived from an EMBL/GenBank/DDBJ whole genome shotgun (WGS) entry which is preliminary data.</text>
</comment>